<gene>
    <name evidence="1" type="ORF">ACFFUV_00790</name>
</gene>
<name>A0ABV5HH21_9VIBR</name>
<evidence type="ECO:0000313" key="1">
    <source>
        <dbReference type="EMBL" id="MFB9133503.1"/>
    </source>
</evidence>
<sequence>MKTQHKNMLITAAVTIVIIAAINNISAMSTLKETINGDTGWF</sequence>
<dbReference type="RefSeq" id="WP_390189023.1">
    <property type="nucleotide sequence ID" value="NZ_JBHMEP010000001.1"/>
</dbReference>
<evidence type="ECO:0000313" key="2">
    <source>
        <dbReference type="Proteomes" id="UP001589645"/>
    </source>
</evidence>
<proteinExistence type="predicted"/>
<dbReference type="Proteomes" id="UP001589645">
    <property type="component" value="Unassembled WGS sequence"/>
</dbReference>
<dbReference type="EMBL" id="JBHMEP010000001">
    <property type="protein sequence ID" value="MFB9133503.1"/>
    <property type="molecule type" value="Genomic_DNA"/>
</dbReference>
<organism evidence="1 2">
    <name type="scientific">Vibrio olivae</name>
    <dbReference type="NCBI Taxonomy" id="1243002"/>
    <lineage>
        <taxon>Bacteria</taxon>
        <taxon>Pseudomonadati</taxon>
        <taxon>Pseudomonadota</taxon>
        <taxon>Gammaproteobacteria</taxon>
        <taxon>Vibrionales</taxon>
        <taxon>Vibrionaceae</taxon>
        <taxon>Vibrio</taxon>
    </lineage>
</organism>
<protein>
    <submittedName>
        <fullName evidence="1">Uncharacterized protein</fullName>
    </submittedName>
</protein>
<reference evidence="1 2" key="1">
    <citation type="submission" date="2024-09" db="EMBL/GenBank/DDBJ databases">
        <authorList>
            <person name="Sun Q."/>
            <person name="Mori K."/>
        </authorList>
    </citation>
    <scope>NUCLEOTIDE SEQUENCE [LARGE SCALE GENOMIC DNA]</scope>
    <source>
        <strain evidence="1 2">CECT 8064</strain>
    </source>
</reference>
<comment type="caution">
    <text evidence="1">The sequence shown here is derived from an EMBL/GenBank/DDBJ whole genome shotgun (WGS) entry which is preliminary data.</text>
</comment>
<keyword evidence="2" id="KW-1185">Reference proteome</keyword>
<accession>A0ABV5HH21</accession>